<name>A0A9D4EWF6_DREPO</name>
<organism evidence="2 3">
    <name type="scientific">Dreissena polymorpha</name>
    <name type="common">Zebra mussel</name>
    <name type="synonym">Mytilus polymorpha</name>
    <dbReference type="NCBI Taxonomy" id="45954"/>
    <lineage>
        <taxon>Eukaryota</taxon>
        <taxon>Metazoa</taxon>
        <taxon>Spiralia</taxon>
        <taxon>Lophotrochozoa</taxon>
        <taxon>Mollusca</taxon>
        <taxon>Bivalvia</taxon>
        <taxon>Autobranchia</taxon>
        <taxon>Heteroconchia</taxon>
        <taxon>Euheterodonta</taxon>
        <taxon>Imparidentia</taxon>
        <taxon>Neoheterodontei</taxon>
        <taxon>Myida</taxon>
        <taxon>Dreissenoidea</taxon>
        <taxon>Dreissenidae</taxon>
        <taxon>Dreissena</taxon>
    </lineage>
</organism>
<feature type="transmembrane region" description="Helical" evidence="1">
    <location>
        <begin position="33"/>
        <end position="52"/>
    </location>
</feature>
<dbReference type="EMBL" id="JAIWYP010000008">
    <property type="protein sequence ID" value="KAH3786643.1"/>
    <property type="molecule type" value="Genomic_DNA"/>
</dbReference>
<evidence type="ECO:0000256" key="1">
    <source>
        <dbReference type="SAM" id="Phobius"/>
    </source>
</evidence>
<keyword evidence="1" id="KW-1133">Transmembrane helix</keyword>
<protein>
    <submittedName>
        <fullName evidence="2">Uncharacterized protein</fullName>
    </submittedName>
</protein>
<comment type="caution">
    <text evidence="2">The sequence shown here is derived from an EMBL/GenBank/DDBJ whole genome shotgun (WGS) entry which is preliminary data.</text>
</comment>
<dbReference type="AlphaFoldDB" id="A0A9D4EWF6"/>
<reference evidence="2" key="1">
    <citation type="journal article" date="2019" name="bioRxiv">
        <title>The Genome of the Zebra Mussel, Dreissena polymorpha: A Resource for Invasive Species Research.</title>
        <authorList>
            <person name="McCartney M.A."/>
            <person name="Auch B."/>
            <person name="Kono T."/>
            <person name="Mallez S."/>
            <person name="Zhang Y."/>
            <person name="Obille A."/>
            <person name="Becker A."/>
            <person name="Abrahante J.E."/>
            <person name="Garbe J."/>
            <person name="Badalamenti J.P."/>
            <person name="Herman A."/>
            <person name="Mangelson H."/>
            <person name="Liachko I."/>
            <person name="Sullivan S."/>
            <person name="Sone E.D."/>
            <person name="Koren S."/>
            <person name="Silverstein K.A.T."/>
            <person name="Beckman K.B."/>
            <person name="Gohl D.M."/>
        </authorList>
    </citation>
    <scope>NUCLEOTIDE SEQUENCE</scope>
    <source>
        <strain evidence="2">Duluth1</strain>
        <tissue evidence="2">Whole animal</tissue>
    </source>
</reference>
<dbReference type="Proteomes" id="UP000828390">
    <property type="component" value="Unassembled WGS sequence"/>
</dbReference>
<keyword evidence="1" id="KW-0472">Membrane</keyword>
<gene>
    <name evidence="2" type="ORF">DPMN_164750</name>
</gene>
<accession>A0A9D4EWF6</accession>
<reference evidence="2" key="2">
    <citation type="submission" date="2020-11" db="EMBL/GenBank/DDBJ databases">
        <authorList>
            <person name="McCartney M.A."/>
            <person name="Auch B."/>
            <person name="Kono T."/>
            <person name="Mallez S."/>
            <person name="Becker A."/>
            <person name="Gohl D.M."/>
            <person name="Silverstein K.A.T."/>
            <person name="Koren S."/>
            <person name="Bechman K.B."/>
            <person name="Herman A."/>
            <person name="Abrahante J.E."/>
            <person name="Garbe J."/>
        </authorList>
    </citation>
    <scope>NUCLEOTIDE SEQUENCE</scope>
    <source>
        <strain evidence="2">Duluth1</strain>
        <tissue evidence="2">Whole animal</tissue>
    </source>
</reference>
<proteinExistence type="predicted"/>
<evidence type="ECO:0000313" key="3">
    <source>
        <dbReference type="Proteomes" id="UP000828390"/>
    </source>
</evidence>
<sequence length="54" mass="6089">MLLNLAKRKVFLTELFASTSLHELVKRGKFVTIVYHLLGLTVTAVILLADLYQS</sequence>
<keyword evidence="3" id="KW-1185">Reference proteome</keyword>
<keyword evidence="1" id="KW-0812">Transmembrane</keyword>
<evidence type="ECO:0000313" key="2">
    <source>
        <dbReference type="EMBL" id="KAH3786643.1"/>
    </source>
</evidence>